<dbReference type="PRINTS" id="PR01713">
    <property type="entry name" value="NUCEPIMERASE"/>
</dbReference>
<dbReference type="SUPFAM" id="SSF51735">
    <property type="entry name" value="NAD(P)-binding Rossmann-fold domains"/>
    <property type="match status" value="1"/>
</dbReference>
<dbReference type="EMBL" id="CP033464">
    <property type="protein sequence ID" value="QDX93262.1"/>
    <property type="molecule type" value="Genomic_DNA"/>
</dbReference>
<reference evidence="2 3" key="1">
    <citation type="submission" date="2018-11" db="EMBL/GenBank/DDBJ databases">
        <title>Phylogenetic determinants of toxin gene distribution in genomes of Brevibacillus laterosporus.</title>
        <authorList>
            <person name="Glare T.R."/>
            <person name="Durrant A."/>
            <person name="Berry C."/>
            <person name="Palma L."/>
            <person name="Ormskirk M."/>
            <person name="Cox M.O."/>
        </authorList>
    </citation>
    <scope>NUCLEOTIDE SEQUENCE [LARGE SCALE GENOMIC DNA]</scope>
    <source>
        <strain evidence="2 3">1821L</strain>
    </source>
</reference>
<evidence type="ECO:0000313" key="3">
    <source>
        <dbReference type="Proteomes" id="UP000319432"/>
    </source>
</evidence>
<protein>
    <submittedName>
        <fullName evidence="2">NAD-dependent epimerase/dehydratase family protein</fullName>
    </submittedName>
</protein>
<evidence type="ECO:0000313" key="2">
    <source>
        <dbReference type="EMBL" id="QDX93262.1"/>
    </source>
</evidence>
<dbReference type="OrthoDB" id="9811743at2"/>
<sequence>MAKVLVTGCSGFIGSSLCHFLLREGYDVTGIDAYKANYERWIKERNLETLKQYSRFRFLEVDLATYPLKPFLHSFDYIFHLAAIPGVRTSWGKSFKEYTDNNILVTQLLLEAAQNSAIKKIVYASSSSVYGGMTGPADERQTPHPISPYGVTKLSAEHLCQLYAQNFQVPVISLRYFTVFGPRQRPDMAFHQFIYCILQERPIVIFGDGEQSRDFTFIDDVVVANFLAMQSEYVGEVFNIGGVSRLSINKVIRIAEKYTGKKAKFQHFPEQSGDPKHTWADITKAKNMLHYNPQFDLEKGIYLQIQDIKTLYNL</sequence>
<keyword evidence="3" id="KW-1185">Reference proteome</keyword>
<proteinExistence type="inferred from homology"/>
<dbReference type="InterPro" id="IPR036291">
    <property type="entry name" value="NAD(P)-bd_dom_sf"/>
</dbReference>
<dbReference type="AlphaFoldDB" id="A0A502HED1"/>
<dbReference type="Gene3D" id="3.40.50.720">
    <property type="entry name" value="NAD(P)-binding Rossmann-like Domain"/>
    <property type="match status" value="1"/>
</dbReference>
<comment type="similarity">
    <text evidence="1">Belongs to the NAD(P)-dependent epimerase/dehydratase family.</text>
</comment>
<gene>
    <name evidence="2" type="ORF">EEL30_13690</name>
</gene>
<dbReference type="Proteomes" id="UP000319432">
    <property type="component" value="Chromosome"/>
</dbReference>
<dbReference type="InterPro" id="IPR001509">
    <property type="entry name" value="Epimerase_deHydtase"/>
</dbReference>
<evidence type="ECO:0000256" key="1">
    <source>
        <dbReference type="ARBA" id="ARBA00007637"/>
    </source>
</evidence>
<organism evidence="2 3">
    <name type="scientific">Brevibacillus laterosporus</name>
    <name type="common">Bacillus laterosporus</name>
    <dbReference type="NCBI Taxonomy" id="1465"/>
    <lineage>
        <taxon>Bacteria</taxon>
        <taxon>Bacillati</taxon>
        <taxon>Bacillota</taxon>
        <taxon>Bacilli</taxon>
        <taxon>Bacillales</taxon>
        <taxon>Paenibacillaceae</taxon>
        <taxon>Brevibacillus</taxon>
    </lineage>
</organism>
<name>A0A502HED1_BRELA</name>
<accession>A0A502HED1</accession>
<dbReference type="PANTHER" id="PTHR43000">
    <property type="entry name" value="DTDP-D-GLUCOSE 4,6-DEHYDRATASE-RELATED"/>
    <property type="match status" value="1"/>
</dbReference>
<dbReference type="Pfam" id="PF01370">
    <property type="entry name" value="Epimerase"/>
    <property type="match status" value="1"/>
</dbReference>